<sequence length="205" mass="23635">MDLFSPILPLNLLPYEGVSEYYGSVLDKNTADSYFFRLLREVPWKNDEAIIFGKHIVTKRKVAWFGDSDYKYAYSNTIKTALSWTRDLSELKTIVESLSNAKFNSCLLNLYHSGEEGMAWHSDDEKALGKNSAIASLSLGAERRFLFRHKKTKEQVSILLESGSLLLMREETQDKWLHSLPKAKKILTPRINLTFRTMIPQERNP</sequence>
<evidence type="ECO:0000256" key="1">
    <source>
        <dbReference type="ARBA" id="ARBA00001954"/>
    </source>
</evidence>
<evidence type="ECO:0000259" key="9">
    <source>
        <dbReference type="PROSITE" id="PS51471"/>
    </source>
</evidence>
<dbReference type="GO" id="GO:0016705">
    <property type="term" value="F:oxidoreductase activity, acting on paired donors, with incorporation or reduction of molecular oxygen"/>
    <property type="evidence" value="ECO:0007669"/>
    <property type="project" value="UniProtKB-ARBA"/>
</dbReference>
<dbReference type="Pfam" id="PF13532">
    <property type="entry name" value="2OG-FeII_Oxy_2"/>
    <property type="match status" value="1"/>
</dbReference>
<dbReference type="GO" id="GO:0006307">
    <property type="term" value="P:DNA alkylation repair"/>
    <property type="evidence" value="ECO:0007669"/>
    <property type="project" value="InterPro"/>
</dbReference>
<dbReference type="RefSeq" id="WP_100760329.1">
    <property type="nucleotide sequence ID" value="NZ_NPDT01000011.1"/>
</dbReference>
<dbReference type="PROSITE" id="PS51471">
    <property type="entry name" value="FE2OG_OXY"/>
    <property type="match status" value="1"/>
</dbReference>
<evidence type="ECO:0000256" key="6">
    <source>
        <dbReference type="ARBA" id="ARBA00023002"/>
    </source>
</evidence>
<feature type="domain" description="Fe2OG dioxygenase" evidence="9">
    <location>
        <begin position="102"/>
        <end position="199"/>
    </location>
</feature>
<reference evidence="10 11" key="1">
    <citation type="submission" date="2017-07" db="EMBL/GenBank/DDBJ databases">
        <title>Leptospira spp. isolated from tropical soils.</title>
        <authorList>
            <person name="Thibeaux R."/>
            <person name="Iraola G."/>
            <person name="Ferres I."/>
            <person name="Bierque E."/>
            <person name="Girault D."/>
            <person name="Soupe-Gilbert M.-E."/>
            <person name="Picardeau M."/>
            <person name="Goarant C."/>
        </authorList>
    </citation>
    <scope>NUCLEOTIDE SEQUENCE [LARGE SCALE GENOMIC DNA]</scope>
    <source>
        <strain evidence="10 11">FH2-C-A2</strain>
    </source>
</reference>
<comment type="cofactor">
    <cofactor evidence="1">
        <name>Fe(2+)</name>
        <dbReference type="ChEBI" id="CHEBI:29033"/>
    </cofactor>
</comment>
<organism evidence="10 11">
    <name type="scientific">Leptospira wolffii</name>
    <dbReference type="NCBI Taxonomy" id="409998"/>
    <lineage>
        <taxon>Bacteria</taxon>
        <taxon>Pseudomonadati</taxon>
        <taxon>Spirochaetota</taxon>
        <taxon>Spirochaetia</taxon>
        <taxon>Leptospirales</taxon>
        <taxon>Leptospiraceae</taxon>
        <taxon>Leptospira</taxon>
    </lineage>
</organism>
<protein>
    <submittedName>
        <fullName evidence="10">Alpha-ketoglutarate-dependent dioxygenase AlkB</fullName>
    </submittedName>
</protein>
<dbReference type="GO" id="GO:0140097">
    <property type="term" value="F:catalytic activity, acting on DNA"/>
    <property type="evidence" value="ECO:0007669"/>
    <property type="project" value="UniProtKB-ARBA"/>
</dbReference>
<dbReference type="InterPro" id="IPR005123">
    <property type="entry name" value="Oxoglu/Fe-dep_dioxygenase_dom"/>
</dbReference>
<evidence type="ECO:0000256" key="4">
    <source>
        <dbReference type="ARBA" id="ARBA00022842"/>
    </source>
</evidence>
<evidence type="ECO:0000256" key="3">
    <source>
        <dbReference type="ARBA" id="ARBA00022763"/>
    </source>
</evidence>
<evidence type="ECO:0000256" key="5">
    <source>
        <dbReference type="ARBA" id="ARBA00022964"/>
    </source>
</evidence>
<dbReference type="InterPro" id="IPR037151">
    <property type="entry name" value="AlkB-like_sf"/>
</dbReference>
<keyword evidence="8" id="KW-0234">DNA repair</keyword>
<evidence type="ECO:0000313" key="10">
    <source>
        <dbReference type="EMBL" id="PJZ64274.1"/>
    </source>
</evidence>
<name>A0A2M9Z7B0_9LEPT</name>
<accession>A0A2M9Z7B0</accession>
<dbReference type="PANTHER" id="PTHR31212:SF4">
    <property type="entry name" value="ALPHA-KETOGLUTARATE-DEPENDENT DIOXYGENASE ALKB HOMOLOG 3"/>
    <property type="match status" value="1"/>
</dbReference>
<keyword evidence="4" id="KW-0460">Magnesium</keyword>
<dbReference type="GO" id="GO:0046872">
    <property type="term" value="F:metal ion binding"/>
    <property type="evidence" value="ECO:0007669"/>
    <property type="project" value="UniProtKB-KW"/>
</dbReference>
<dbReference type="GO" id="GO:0051213">
    <property type="term" value="F:dioxygenase activity"/>
    <property type="evidence" value="ECO:0007669"/>
    <property type="project" value="UniProtKB-KW"/>
</dbReference>
<evidence type="ECO:0000256" key="7">
    <source>
        <dbReference type="ARBA" id="ARBA00023004"/>
    </source>
</evidence>
<dbReference type="AlphaFoldDB" id="A0A2M9Z7B0"/>
<dbReference type="GO" id="GO:0032451">
    <property type="term" value="F:demethylase activity"/>
    <property type="evidence" value="ECO:0007669"/>
    <property type="project" value="UniProtKB-ARBA"/>
</dbReference>
<dbReference type="Gene3D" id="2.60.120.590">
    <property type="entry name" value="Alpha-ketoglutarate-dependent dioxygenase AlkB-like"/>
    <property type="match status" value="1"/>
</dbReference>
<evidence type="ECO:0000256" key="2">
    <source>
        <dbReference type="ARBA" id="ARBA00022723"/>
    </source>
</evidence>
<evidence type="ECO:0000313" key="11">
    <source>
        <dbReference type="Proteomes" id="UP000231912"/>
    </source>
</evidence>
<dbReference type="FunFam" id="2.60.120.590:FF:000004">
    <property type="entry name" value="DNA oxidative demethylase ALKBH2"/>
    <property type="match status" value="1"/>
</dbReference>
<dbReference type="InterPro" id="IPR032854">
    <property type="entry name" value="ALKBH3"/>
</dbReference>
<dbReference type="EMBL" id="NPDT01000011">
    <property type="protein sequence ID" value="PJZ64274.1"/>
    <property type="molecule type" value="Genomic_DNA"/>
</dbReference>
<dbReference type="InterPro" id="IPR027450">
    <property type="entry name" value="AlkB-like"/>
</dbReference>
<comment type="caution">
    <text evidence="10">The sequence shown here is derived from an EMBL/GenBank/DDBJ whole genome shotgun (WGS) entry which is preliminary data.</text>
</comment>
<keyword evidence="6" id="KW-0560">Oxidoreductase</keyword>
<dbReference type="GO" id="GO:0016787">
    <property type="term" value="F:hydrolase activity"/>
    <property type="evidence" value="ECO:0007669"/>
    <property type="project" value="UniProtKB-ARBA"/>
</dbReference>
<dbReference type="Proteomes" id="UP000231912">
    <property type="component" value="Unassembled WGS sequence"/>
</dbReference>
<keyword evidence="3" id="KW-0227">DNA damage</keyword>
<keyword evidence="5 10" id="KW-0223">Dioxygenase</keyword>
<keyword evidence="7" id="KW-0408">Iron</keyword>
<dbReference type="PANTHER" id="PTHR31212">
    <property type="entry name" value="ALPHA-KETOGLUTARATE-DEPENDENT DIOXYGENASE ALKB HOMOLOG 3"/>
    <property type="match status" value="1"/>
</dbReference>
<proteinExistence type="predicted"/>
<dbReference type="SUPFAM" id="SSF51197">
    <property type="entry name" value="Clavaminate synthase-like"/>
    <property type="match status" value="1"/>
</dbReference>
<gene>
    <name evidence="10" type="ORF">CH371_19390</name>
</gene>
<keyword evidence="2" id="KW-0479">Metal-binding</keyword>
<evidence type="ECO:0000256" key="8">
    <source>
        <dbReference type="ARBA" id="ARBA00023204"/>
    </source>
</evidence>